<accession>A0ABR1RMR1</accession>
<evidence type="ECO:0000313" key="2">
    <source>
        <dbReference type="Proteomes" id="UP001444661"/>
    </source>
</evidence>
<protein>
    <submittedName>
        <fullName evidence="1">Uncharacterized protein</fullName>
    </submittedName>
</protein>
<keyword evidence="2" id="KW-1185">Reference proteome</keyword>
<name>A0ABR1RMR1_9PEZI</name>
<dbReference type="EMBL" id="JAQQWK010000014">
    <property type="protein sequence ID" value="KAK8016087.1"/>
    <property type="molecule type" value="Genomic_DNA"/>
</dbReference>
<organism evidence="1 2">
    <name type="scientific">Apiospora rasikravindrae</name>
    <dbReference type="NCBI Taxonomy" id="990691"/>
    <lineage>
        <taxon>Eukaryota</taxon>
        <taxon>Fungi</taxon>
        <taxon>Dikarya</taxon>
        <taxon>Ascomycota</taxon>
        <taxon>Pezizomycotina</taxon>
        <taxon>Sordariomycetes</taxon>
        <taxon>Xylariomycetidae</taxon>
        <taxon>Amphisphaeriales</taxon>
        <taxon>Apiosporaceae</taxon>
        <taxon>Apiospora</taxon>
    </lineage>
</organism>
<evidence type="ECO:0000313" key="1">
    <source>
        <dbReference type="EMBL" id="KAK8016087.1"/>
    </source>
</evidence>
<comment type="caution">
    <text evidence="1">The sequence shown here is derived from an EMBL/GenBank/DDBJ whole genome shotgun (WGS) entry which is preliminary data.</text>
</comment>
<sequence>MEQRPKRVIAQRARAIGQELQKEMKIATQQQIDTMLAFQARLEAQSRAVEPTMEPTMGVLNRFVAIKDSGLADLHPETVAVTSQRSPRGIKGPDDKPIDVASVVRSQIPEHYAHGIATGKQRCTGENPEPTGKGKIEELTDKNITQKRLHRSRQAALVFLRISKSLRAWFR</sequence>
<reference evidence="1 2" key="1">
    <citation type="submission" date="2023-01" db="EMBL/GenBank/DDBJ databases">
        <title>Analysis of 21 Apiospora genomes using comparative genomics revels a genus with tremendous synthesis potential of carbohydrate active enzymes and secondary metabolites.</title>
        <authorList>
            <person name="Sorensen T."/>
        </authorList>
    </citation>
    <scope>NUCLEOTIDE SEQUENCE [LARGE SCALE GENOMIC DNA]</scope>
    <source>
        <strain evidence="1 2">CBS 33761</strain>
    </source>
</reference>
<gene>
    <name evidence="1" type="ORF">PG993_014276</name>
</gene>
<proteinExistence type="predicted"/>
<dbReference type="Proteomes" id="UP001444661">
    <property type="component" value="Unassembled WGS sequence"/>
</dbReference>